<keyword evidence="1" id="KW-1185">Reference proteome</keyword>
<sequence>MLFLSALSACPFSFEHEFHCSWHAARHSVSRAWISSPARCAPTSKFLEALVFCWVFGWRCDIGIKTRSSIRFFTSSNSRSLLKNINDAVLLLFTPQLFIHLFCLLCRASCYS</sequence>
<dbReference type="Proteomes" id="UP000036681">
    <property type="component" value="Unplaced"/>
</dbReference>
<evidence type="ECO:0000313" key="1">
    <source>
        <dbReference type="Proteomes" id="UP000036681"/>
    </source>
</evidence>
<name>A0A0M3HIT3_ASCLU</name>
<dbReference type="AlphaFoldDB" id="A0A0M3HIT3"/>
<dbReference type="WBParaSite" id="ALUE_0000142801-mRNA-1">
    <property type="protein sequence ID" value="ALUE_0000142801-mRNA-1"/>
    <property type="gene ID" value="ALUE_0000142801"/>
</dbReference>
<accession>A0A0M3HIT3</accession>
<evidence type="ECO:0000313" key="2">
    <source>
        <dbReference type="WBParaSite" id="ALUE_0000142801-mRNA-1"/>
    </source>
</evidence>
<organism evidence="1 2">
    <name type="scientific">Ascaris lumbricoides</name>
    <name type="common">Giant roundworm</name>
    <dbReference type="NCBI Taxonomy" id="6252"/>
    <lineage>
        <taxon>Eukaryota</taxon>
        <taxon>Metazoa</taxon>
        <taxon>Ecdysozoa</taxon>
        <taxon>Nematoda</taxon>
        <taxon>Chromadorea</taxon>
        <taxon>Rhabditida</taxon>
        <taxon>Spirurina</taxon>
        <taxon>Ascaridomorpha</taxon>
        <taxon>Ascaridoidea</taxon>
        <taxon>Ascarididae</taxon>
        <taxon>Ascaris</taxon>
    </lineage>
</organism>
<proteinExistence type="predicted"/>
<protein>
    <submittedName>
        <fullName evidence="2">Secreted protein</fullName>
    </submittedName>
</protein>
<reference evidence="2" key="1">
    <citation type="submission" date="2017-02" db="UniProtKB">
        <authorList>
            <consortium name="WormBaseParasite"/>
        </authorList>
    </citation>
    <scope>IDENTIFICATION</scope>
</reference>